<dbReference type="PANTHER" id="PTHR22946">
    <property type="entry name" value="DIENELACTONE HYDROLASE DOMAIN-CONTAINING PROTEIN-RELATED"/>
    <property type="match status" value="1"/>
</dbReference>
<dbReference type="InterPro" id="IPR008979">
    <property type="entry name" value="Galactose-bd-like_sf"/>
</dbReference>
<feature type="signal peptide" evidence="3">
    <location>
        <begin position="1"/>
        <end position="18"/>
    </location>
</feature>
<keyword evidence="6" id="KW-1185">Reference proteome</keyword>
<reference evidence="5 6" key="1">
    <citation type="journal article" date="2019" name="Int. J. Syst. Evol. Microbiol.">
        <title>The Global Catalogue of Microorganisms (GCM) 10K type strain sequencing project: providing services to taxonomists for standard genome sequencing and annotation.</title>
        <authorList>
            <consortium name="The Broad Institute Genomics Platform"/>
            <consortium name="The Broad Institute Genome Sequencing Center for Infectious Disease"/>
            <person name="Wu L."/>
            <person name="Ma J."/>
        </authorList>
    </citation>
    <scope>NUCLEOTIDE SEQUENCE [LARGE SCALE GENOMIC DNA]</scope>
    <source>
        <strain evidence="5 6">JCM 16013</strain>
    </source>
</reference>
<organism evidence="5 6">
    <name type="scientific">Catenulispora subtropica</name>
    <dbReference type="NCBI Taxonomy" id="450798"/>
    <lineage>
        <taxon>Bacteria</taxon>
        <taxon>Bacillati</taxon>
        <taxon>Actinomycetota</taxon>
        <taxon>Actinomycetes</taxon>
        <taxon>Catenulisporales</taxon>
        <taxon>Catenulisporaceae</taxon>
        <taxon>Catenulispora</taxon>
    </lineage>
</organism>
<evidence type="ECO:0000256" key="1">
    <source>
        <dbReference type="ARBA" id="ARBA00022801"/>
    </source>
</evidence>
<dbReference type="InterPro" id="IPR050261">
    <property type="entry name" value="FrsA_esterase"/>
</dbReference>
<dbReference type="InterPro" id="IPR013736">
    <property type="entry name" value="Xaa-Pro_dipept_C"/>
</dbReference>
<dbReference type="InterPro" id="IPR029058">
    <property type="entry name" value="AB_hydrolase_fold"/>
</dbReference>
<dbReference type="Gene3D" id="2.60.120.260">
    <property type="entry name" value="Galactose-binding domain-like"/>
    <property type="match status" value="1"/>
</dbReference>
<proteinExistence type="inferred from homology"/>
<feature type="chain" id="PRO_5046412982" description="Xaa-Pro dipeptidyl-peptidase C-terminal domain-containing protein" evidence="3">
    <location>
        <begin position="19"/>
        <end position="609"/>
    </location>
</feature>
<dbReference type="Pfam" id="PF00561">
    <property type="entry name" value="Abhydrolase_1"/>
    <property type="match status" value="1"/>
</dbReference>
<comment type="similarity">
    <text evidence="2">Belongs to the AB hydrolase superfamily. FUS2 hydrolase family.</text>
</comment>
<dbReference type="PANTHER" id="PTHR22946:SF9">
    <property type="entry name" value="POLYKETIDE TRANSFERASE AF380"/>
    <property type="match status" value="1"/>
</dbReference>
<feature type="domain" description="Xaa-Pro dipeptidyl-peptidase C-terminal" evidence="4">
    <location>
        <begin position="367"/>
        <end position="600"/>
    </location>
</feature>
<evidence type="ECO:0000313" key="6">
    <source>
        <dbReference type="Proteomes" id="UP001499854"/>
    </source>
</evidence>
<sequence>MTGATTALLLGLLPAATATSNTTTDDTAGMQRMHWVVNVGPGRATQCTIDGAMYVPADASPSHPVPAIIVAHGFGLNYTFSEGMAEYFYQHDYAVLVYSHLGSGDSTCGTNFADPQWDGAAASQLIDYLGGDPVTASSIDSSGNATPAPPRTDIVHDAVDHDGIARRDDPRVGMFGESLGAGVQLSVASFDHRLDALVPSGSWNTIQYSIAPNDADLASDSDTVSKTPGTFKESWASAFGLLSFLNSVGNQQVPSLPCLIKTAVPAMCQDLFDSAVQGYLTPGAQQIADNSAIGTYGSKIITPSLLLYGEQDDLMTLKDGIADYRQLKANGTPVKMIWNGGDHLSGLDGDASFTAPDQRMYEIGQITDWFDHYLKDSSVDTGPSFAYVKQWAIDKNNPDKIAAVNAAYQAGDTIDLPTVKHEWYLSAGGTLVDDPKALAPDIQAFVSGWGDIAAAAVASVVWQGHGPYPDTPNLGGIATQWQTPALTAPVTVVGEPTVDVNLISPSAAGNIAADGVAGMDTGVAKIYDIDAHGNATLVNQQTAPFRVSDVTKPVHIVFSPLTWQFKAGDKIQIVISGFDLKYAGSKDVNTNVIISGSTLQGLTLPTISG</sequence>
<comment type="caution">
    <text evidence="5">The sequence shown here is derived from an EMBL/GenBank/DDBJ whole genome shotgun (WGS) entry which is preliminary data.</text>
</comment>
<dbReference type="InterPro" id="IPR000073">
    <property type="entry name" value="AB_hydrolase_1"/>
</dbReference>
<keyword evidence="3" id="KW-0732">Signal</keyword>
<protein>
    <recommendedName>
        <fullName evidence="4">Xaa-Pro dipeptidyl-peptidase C-terminal domain-containing protein</fullName>
    </recommendedName>
</protein>
<dbReference type="SUPFAM" id="SSF49785">
    <property type="entry name" value="Galactose-binding domain-like"/>
    <property type="match status" value="1"/>
</dbReference>
<name>A0ABN2QCK8_9ACTN</name>
<evidence type="ECO:0000259" key="4">
    <source>
        <dbReference type="SMART" id="SM00939"/>
    </source>
</evidence>
<evidence type="ECO:0000256" key="3">
    <source>
        <dbReference type="SAM" id="SignalP"/>
    </source>
</evidence>
<gene>
    <name evidence="5" type="ORF">GCM10009838_00880</name>
</gene>
<dbReference type="EMBL" id="BAAAQM010000001">
    <property type="protein sequence ID" value="GAA1949637.1"/>
    <property type="molecule type" value="Genomic_DNA"/>
</dbReference>
<dbReference type="Gene3D" id="3.40.50.1820">
    <property type="entry name" value="alpha/beta hydrolase"/>
    <property type="match status" value="1"/>
</dbReference>
<accession>A0ABN2QCK8</accession>
<evidence type="ECO:0000256" key="2">
    <source>
        <dbReference type="ARBA" id="ARBA00038115"/>
    </source>
</evidence>
<dbReference type="SMART" id="SM00939">
    <property type="entry name" value="PepX_C"/>
    <property type="match status" value="1"/>
</dbReference>
<evidence type="ECO:0000313" key="5">
    <source>
        <dbReference type="EMBL" id="GAA1949637.1"/>
    </source>
</evidence>
<dbReference type="Proteomes" id="UP001499854">
    <property type="component" value="Unassembled WGS sequence"/>
</dbReference>
<keyword evidence="1" id="KW-0378">Hydrolase</keyword>
<dbReference type="SUPFAM" id="SSF53474">
    <property type="entry name" value="alpha/beta-Hydrolases"/>
    <property type="match status" value="1"/>
</dbReference>